<name>A0ACC1HHB3_9FUNG</name>
<proteinExistence type="predicted"/>
<keyword evidence="2" id="KW-1185">Reference proteome</keyword>
<comment type="caution">
    <text evidence="1">The sequence shown here is derived from an EMBL/GenBank/DDBJ whole genome shotgun (WGS) entry which is preliminary data.</text>
</comment>
<keyword evidence="1" id="KW-0489">Methyltransferase</keyword>
<evidence type="ECO:0000313" key="2">
    <source>
        <dbReference type="Proteomes" id="UP001145114"/>
    </source>
</evidence>
<protein>
    <submittedName>
        <fullName evidence="1">Trans-aconitate methyltransferase 1</fullName>
        <ecNumber evidence="1">2.1.1.145</ecNumber>
    </submittedName>
</protein>
<gene>
    <name evidence="1" type="primary">TMT1</name>
    <name evidence="1" type="ORF">EV182_000271</name>
</gene>
<dbReference type="EMBL" id="JAMZIH010005150">
    <property type="protein sequence ID" value="KAJ1675944.1"/>
    <property type="molecule type" value="Genomic_DNA"/>
</dbReference>
<reference evidence="1" key="1">
    <citation type="submission" date="2022-06" db="EMBL/GenBank/DDBJ databases">
        <title>Phylogenomic reconstructions and comparative analyses of Kickxellomycotina fungi.</title>
        <authorList>
            <person name="Reynolds N.K."/>
            <person name="Stajich J.E."/>
            <person name="Barry K."/>
            <person name="Grigoriev I.V."/>
            <person name="Crous P."/>
            <person name="Smith M.E."/>
        </authorList>
    </citation>
    <scope>NUCLEOTIDE SEQUENCE</scope>
    <source>
        <strain evidence="1">RSA 2271</strain>
    </source>
</reference>
<evidence type="ECO:0000313" key="1">
    <source>
        <dbReference type="EMBL" id="KAJ1675944.1"/>
    </source>
</evidence>
<accession>A0ACC1HHB3</accession>
<dbReference type="EC" id="2.1.1.145" evidence="1"/>
<keyword evidence="1" id="KW-0808">Transferase</keyword>
<dbReference type="Proteomes" id="UP001145114">
    <property type="component" value="Unassembled WGS sequence"/>
</dbReference>
<organism evidence="1 2">
    <name type="scientific">Spiromyces aspiralis</name>
    <dbReference type="NCBI Taxonomy" id="68401"/>
    <lineage>
        <taxon>Eukaryota</taxon>
        <taxon>Fungi</taxon>
        <taxon>Fungi incertae sedis</taxon>
        <taxon>Zoopagomycota</taxon>
        <taxon>Kickxellomycotina</taxon>
        <taxon>Kickxellomycetes</taxon>
        <taxon>Kickxellales</taxon>
        <taxon>Kickxellaceae</taxon>
        <taxon>Spiromyces</taxon>
    </lineage>
</organism>
<sequence length="309" mass="34453">MSTYSQSFYNSDNYAAYRPSYSPHLIDRIIEYRARASNRQVTDDNVADLSVVDVACGTGKFTADLSRRFTHVVAVDVSKSMIGSAHQAPNITYKVCPAEKLDLADETVDIVTAATGAHWFDIPAFLAEARRVLKPGGTLAIFGYSGLMHFPRYPQCDELLRTMNYDKERGLADYWDKGREVITNWYGEYVEALTGPADNGNSQELGHVERVIYPSQVFEAAGGRGDSYTKVLELDEGPVVMNPTTTTWRALAQFLRTWSGYTKYCQAQPDKPDIVEDYVKQMMAAAGSTDWDSSFPLVLDETLLLATKT</sequence>